<dbReference type="RefSeq" id="WP_121906848.1">
    <property type="nucleotide sequence ID" value="NZ_REFC01000012.1"/>
</dbReference>
<evidence type="ECO:0000256" key="1">
    <source>
        <dbReference type="ARBA" id="ARBA00012502"/>
    </source>
</evidence>
<gene>
    <name evidence="6" type="ORF">BXY75_1274</name>
</gene>
<evidence type="ECO:0000313" key="7">
    <source>
        <dbReference type="Proteomes" id="UP000271339"/>
    </source>
</evidence>
<name>A0A3L9YZ82_9FLAO</name>
<dbReference type="GO" id="GO:0008113">
    <property type="term" value="F:peptide-methionine (S)-S-oxide reductase activity"/>
    <property type="evidence" value="ECO:0007669"/>
    <property type="project" value="UniProtKB-EC"/>
</dbReference>
<comment type="caution">
    <text evidence="6">The sequence shown here is derived from an EMBL/GenBank/DDBJ whole genome shotgun (WGS) entry which is preliminary data.</text>
</comment>
<dbReference type="OrthoDB" id="4174719at2"/>
<evidence type="ECO:0000256" key="4">
    <source>
        <dbReference type="ARBA" id="ARBA00048782"/>
    </source>
</evidence>
<accession>A0A3L9YZ82</accession>
<dbReference type="InterPro" id="IPR036509">
    <property type="entry name" value="Met_Sox_Rdtase_MsrA_sf"/>
</dbReference>
<proteinExistence type="predicted"/>
<keyword evidence="7" id="KW-1185">Reference proteome</keyword>
<dbReference type="Proteomes" id="UP000271339">
    <property type="component" value="Unassembled WGS sequence"/>
</dbReference>
<evidence type="ECO:0000259" key="5">
    <source>
        <dbReference type="Pfam" id="PF01625"/>
    </source>
</evidence>
<sequence>MKQNLTKIGLGGGCHWCTEAVFQSLKGVEDVEQGYVSSSEENTAFSEAVIVHFNSEVISLQTLVEVHLHTHNSTSYHSMRTKYRSAVYYFSEVQQKEVVKILIELLPNFEEQLITETLPFVEFKASRPEITNYYFKDPEKPFCKNFIDPKLQLLLQNFSKVVDKKKLGSLMIAN</sequence>
<dbReference type="EMBL" id="REFC01000012">
    <property type="protein sequence ID" value="RMA64399.1"/>
    <property type="molecule type" value="Genomic_DNA"/>
</dbReference>
<comment type="catalytic activity">
    <reaction evidence="3">
        <text>L-methionyl-[protein] + [thioredoxin]-disulfide + H2O = L-methionyl-(S)-S-oxide-[protein] + [thioredoxin]-dithiol</text>
        <dbReference type="Rhea" id="RHEA:14217"/>
        <dbReference type="Rhea" id="RHEA-COMP:10698"/>
        <dbReference type="Rhea" id="RHEA-COMP:10700"/>
        <dbReference type="Rhea" id="RHEA-COMP:12313"/>
        <dbReference type="Rhea" id="RHEA-COMP:12315"/>
        <dbReference type="ChEBI" id="CHEBI:15377"/>
        <dbReference type="ChEBI" id="CHEBI:16044"/>
        <dbReference type="ChEBI" id="CHEBI:29950"/>
        <dbReference type="ChEBI" id="CHEBI:44120"/>
        <dbReference type="ChEBI" id="CHEBI:50058"/>
        <dbReference type="EC" id="1.8.4.11"/>
    </reaction>
</comment>
<reference evidence="6 7" key="1">
    <citation type="submission" date="2018-10" db="EMBL/GenBank/DDBJ databases">
        <title>Genomic Encyclopedia of Archaeal and Bacterial Type Strains, Phase II (KMG-II): from individual species to whole genera.</title>
        <authorList>
            <person name="Goeker M."/>
        </authorList>
    </citation>
    <scope>NUCLEOTIDE SEQUENCE [LARGE SCALE GENOMIC DNA]</scope>
    <source>
        <strain evidence="6 7">DSM 23424</strain>
    </source>
</reference>
<keyword evidence="2" id="KW-0560">Oxidoreductase</keyword>
<dbReference type="EC" id="1.8.4.11" evidence="1"/>
<evidence type="ECO:0000256" key="3">
    <source>
        <dbReference type="ARBA" id="ARBA00047806"/>
    </source>
</evidence>
<dbReference type="InterPro" id="IPR002569">
    <property type="entry name" value="Met_Sox_Rdtase_MsrA_dom"/>
</dbReference>
<dbReference type="PANTHER" id="PTHR43774">
    <property type="entry name" value="PEPTIDE METHIONINE SULFOXIDE REDUCTASE"/>
    <property type="match status" value="1"/>
</dbReference>
<protein>
    <recommendedName>
        <fullName evidence="1">peptide-methionine (S)-S-oxide reductase</fullName>
        <ecNumber evidence="1">1.8.4.11</ecNumber>
    </recommendedName>
</protein>
<comment type="catalytic activity">
    <reaction evidence="4">
        <text>[thioredoxin]-disulfide + L-methionine + H2O = L-methionine (S)-S-oxide + [thioredoxin]-dithiol</text>
        <dbReference type="Rhea" id="RHEA:19993"/>
        <dbReference type="Rhea" id="RHEA-COMP:10698"/>
        <dbReference type="Rhea" id="RHEA-COMP:10700"/>
        <dbReference type="ChEBI" id="CHEBI:15377"/>
        <dbReference type="ChEBI" id="CHEBI:29950"/>
        <dbReference type="ChEBI" id="CHEBI:50058"/>
        <dbReference type="ChEBI" id="CHEBI:57844"/>
        <dbReference type="ChEBI" id="CHEBI:58772"/>
        <dbReference type="EC" id="1.8.4.11"/>
    </reaction>
</comment>
<dbReference type="Gene3D" id="3.30.1060.10">
    <property type="entry name" value="Peptide methionine sulphoxide reductase MsrA"/>
    <property type="match status" value="1"/>
</dbReference>
<dbReference type="PANTHER" id="PTHR43774:SF1">
    <property type="entry name" value="PEPTIDE METHIONINE SULFOXIDE REDUCTASE MSRA 2"/>
    <property type="match status" value="1"/>
</dbReference>
<dbReference type="SUPFAM" id="SSF55068">
    <property type="entry name" value="Peptide methionine sulfoxide reductase"/>
    <property type="match status" value="1"/>
</dbReference>
<organism evidence="6 7">
    <name type="scientific">Ulvibacter antarcticus</name>
    <dbReference type="NCBI Taxonomy" id="442714"/>
    <lineage>
        <taxon>Bacteria</taxon>
        <taxon>Pseudomonadati</taxon>
        <taxon>Bacteroidota</taxon>
        <taxon>Flavobacteriia</taxon>
        <taxon>Flavobacteriales</taxon>
        <taxon>Flavobacteriaceae</taxon>
        <taxon>Ulvibacter</taxon>
    </lineage>
</organism>
<feature type="domain" description="Peptide methionine sulphoxide reductase MsrA" evidence="5">
    <location>
        <begin position="8"/>
        <end position="143"/>
    </location>
</feature>
<dbReference type="AlphaFoldDB" id="A0A3L9YZ82"/>
<dbReference type="Pfam" id="PF01625">
    <property type="entry name" value="PMSR"/>
    <property type="match status" value="1"/>
</dbReference>
<evidence type="ECO:0000313" key="6">
    <source>
        <dbReference type="EMBL" id="RMA64399.1"/>
    </source>
</evidence>
<evidence type="ECO:0000256" key="2">
    <source>
        <dbReference type="ARBA" id="ARBA00023002"/>
    </source>
</evidence>